<dbReference type="InterPro" id="IPR050087">
    <property type="entry name" value="AON_synthase_class-II"/>
</dbReference>
<reference evidence="22" key="1">
    <citation type="journal article" date="2023" name="Mol. Biol. Evol.">
        <title>Third-Generation Sequencing Reveals the Adaptive Role of the Epigenome in Three Deep-Sea Polychaetes.</title>
        <authorList>
            <person name="Perez M."/>
            <person name="Aroh O."/>
            <person name="Sun Y."/>
            <person name="Lan Y."/>
            <person name="Juniper S.K."/>
            <person name="Young C.R."/>
            <person name="Angers B."/>
            <person name="Qian P.Y."/>
        </authorList>
    </citation>
    <scope>NUCLEOTIDE SEQUENCE</scope>
    <source>
        <strain evidence="22">R07B-5</strain>
    </source>
</reference>
<keyword evidence="16" id="KW-0012">Acyltransferase</keyword>
<feature type="domain" description="Aminotransferase class I/classII large" evidence="21">
    <location>
        <begin position="183"/>
        <end position="541"/>
    </location>
</feature>
<dbReference type="SUPFAM" id="SSF53383">
    <property type="entry name" value="PLP-dependent transferases"/>
    <property type="match status" value="1"/>
</dbReference>
<sequence>MEKGERLDKNENKNNCSLRNGLIPNSNYQNHYLSREKGDGPFVLTHEEQALKASAATSDHDENVDSSEEEPQHEIVEFFEETPLWVAILTYLGYAILILFGHFRDVLRNWKLEKAPVAAEPNKEGWVPLYQSFESFYTRNLYMRIRDCWNRPICSVPGAEFNLMDRETPDHGWTFKFTGGTTKAMNMGSYNYLGFAQTEGLCADAAVEATHKYGCGMCSSRHELGNMDIHTELEELLANFLGVEDCMTFGMGFATNSMNIPIFVNKGCLVLSDELNHASLVLGARLSGATIKVFKHGDVADLEQKLRDAVIYGQARTHRPYRKILILVEGIYSMEGSIVMLPEVIALKKKYKAYLFLDEAHSIGALGPNGRGVVDYFGCDPKDVDILMGTFTKSFGAAGGYIAGTKTLVDYVRHRSHSACYATSMPAPVAQQIITSTKIIMGLDGTDDGSKRRGQLAWNCRYFRRRLHEMGFIIFGNKDSPVVPVLLYCPAKIAAFSRECLQRGLATVVVGFPATPIIESRARFCLSASHTKEMIDKALAIIDEVGDRLSLKYSSMPVPQFSEKDEDFKKR</sequence>
<dbReference type="PANTHER" id="PTHR13693">
    <property type="entry name" value="CLASS II AMINOTRANSFERASE/8-AMINO-7-OXONONANOATE SYNTHASE"/>
    <property type="match status" value="1"/>
</dbReference>
<dbReference type="Proteomes" id="UP001209878">
    <property type="component" value="Unassembled WGS sequence"/>
</dbReference>
<evidence type="ECO:0000256" key="5">
    <source>
        <dbReference type="ARBA" id="ARBA00004991"/>
    </source>
</evidence>
<keyword evidence="14" id="KW-0443">Lipid metabolism</keyword>
<keyword evidence="23" id="KW-1185">Reference proteome</keyword>
<dbReference type="InterPro" id="IPR001917">
    <property type="entry name" value="Aminotrans_II_pyridoxalP_BS"/>
</dbReference>
<evidence type="ECO:0000256" key="17">
    <source>
        <dbReference type="ARBA" id="ARBA00048528"/>
    </source>
</evidence>
<feature type="compositionally biased region" description="Basic and acidic residues" evidence="19">
    <location>
        <begin position="1"/>
        <end position="12"/>
    </location>
</feature>
<comment type="subcellular location">
    <subcellularLocation>
        <location evidence="2">Endoplasmic reticulum</location>
    </subcellularLocation>
    <subcellularLocation>
        <location evidence="3">Membrane</location>
    </subcellularLocation>
</comment>
<evidence type="ECO:0000256" key="11">
    <source>
        <dbReference type="ARBA" id="ARBA00022898"/>
    </source>
</evidence>
<evidence type="ECO:0000256" key="8">
    <source>
        <dbReference type="ARBA" id="ARBA00022679"/>
    </source>
</evidence>
<evidence type="ECO:0000256" key="2">
    <source>
        <dbReference type="ARBA" id="ARBA00004240"/>
    </source>
</evidence>
<evidence type="ECO:0000259" key="21">
    <source>
        <dbReference type="Pfam" id="PF00155"/>
    </source>
</evidence>
<dbReference type="InterPro" id="IPR015424">
    <property type="entry name" value="PyrdxlP-dep_Trfase"/>
</dbReference>
<accession>A0AAD9NXA0</accession>
<evidence type="ECO:0000256" key="13">
    <source>
        <dbReference type="ARBA" id="ARBA00022989"/>
    </source>
</evidence>
<dbReference type="PANTHER" id="PTHR13693:SF3">
    <property type="entry name" value="LD36009P"/>
    <property type="match status" value="1"/>
</dbReference>
<dbReference type="Pfam" id="PF00155">
    <property type="entry name" value="Aminotran_1_2"/>
    <property type="match status" value="1"/>
</dbReference>
<dbReference type="InterPro" id="IPR015421">
    <property type="entry name" value="PyrdxlP-dep_Trfase_major"/>
</dbReference>
<evidence type="ECO:0000256" key="15">
    <source>
        <dbReference type="ARBA" id="ARBA00023136"/>
    </source>
</evidence>
<evidence type="ECO:0000256" key="3">
    <source>
        <dbReference type="ARBA" id="ARBA00004370"/>
    </source>
</evidence>
<evidence type="ECO:0000256" key="9">
    <source>
        <dbReference type="ARBA" id="ARBA00022692"/>
    </source>
</evidence>
<dbReference type="GO" id="GO:0005783">
    <property type="term" value="C:endoplasmic reticulum"/>
    <property type="evidence" value="ECO:0007669"/>
    <property type="project" value="UniProtKB-SubCell"/>
</dbReference>
<feature type="region of interest" description="Disordered" evidence="19">
    <location>
        <begin position="1"/>
        <end position="25"/>
    </location>
</feature>
<evidence type="ECO:0000313" key="23">
    <source>
        <dbReference type="Proteomes" id="UP001209878"/>
    </source>
</evidence>
<evidence type="ECO:0000256" key="19">
    <source>
        <dbReference type="SAM" id="MobiDB-lite"/>
    </source>
</evidence>
<gene>
    <name evidence="22" type="ORF">NP493_277g01007</name>
</gene>
<evidence type="ECO:0000256" key="10">
    <source>
        <dbReference type="ARBA" id="ARBA00022824"/>
    </source>
</evidence>
<evidence type="ECO:0000256" key="18">
    <source>
        <dbReference type="RuleBase" id="RU003693"/>
    </source>
</evidence>
<comment type="cofactor">
    <cofactor evidence="1 18">
        <name>pyridoxal 5'-phosphate</name>
        <dbReference type="ChEBI" id="CHEBI:597326"/>
    </cofactor>
</comment>
<keyword evidence="13 20" id="KW-1133">Transmembrane helix</keyword>
<evidence type="ECO:0000256" key="12">
    <source>
        <dbReference type="ARBA" id="ARBA00022919"/>
    </source>
</evidence>
<keyword evidence="8" id="KW-0808">Transferase</keyword>
<evidence type="ECO:0000256" key="20">
    <source>
        <dbReference type="SAM" id="Phobius"/>
    </source>
</evidence>
<keyword evidence="10" id="KW-0256">Endoplasmic reticulum</keyword>
<comment type="caution">
    <text evidence="22">The sequence shown here is derived from an EMBL/GenBank/DDBJ whole genome shotgun (WGS) entry which is preliminary data.</text>
</comment>
<keyword evidence="15 20" id="KW-0472">Membrane</keyword>
<keyword evidence="12" id="KW-0746">Sphingolipid metabolism</keyword>
<dbReference type="AlphaFoldDB" id="A0AAD9NXA0"/>
<evidence type="ECO:0000256" key="7">
    <source>
        <dbReference type="ARBA" id="ARBA00013220"/>
    </source>
</evidence>
<evidence type="ECO:0000256" key="1">
    <source>
        <dbReference type="ARBA" id="ARBA00001933"/>
    </source>
</evidence>
<dbReference type="Gene3D" id="3.90.1150.10">
    <property type="entry name" value="Aspartate Aminotransferase, domain 1"/>
    <property type="match status" value="1"/>
</dbReference>
<feature type="compositionally biased region" description="Polar residues" evidence="19">
    <location>
        <begin position="13"/>
        <end position="25"/>
    </location>
</feature>
<dbReference type="GO" id="GO:0030170">
    <property type="term" value="F:pyridoxal phosphate binding"/>
    <property type="evidence" value="ECO:0007669"/>
    <property type="project" value="InterPro"/>
</dbReference>
<keyword evidence="11 18" id="KW-0663">Pyridoxal phosphate</keyword>
<feature type="region of interest" description="Disordered" evidence="19">
    <location>
        <begin position="53"/>
        <end position="72"/>
    </location>
</feature>
<dbReference type="InterPro" id="IPR004839">
    <property type="entry name" value="Aminotransferase_I/II_large"/>
</dbReference>
<dbReference type="FunFam" id="3.40.640.10:FF:000047">
    <property type="entry name" value="serine palmitoyltransferase 2 isoform X1"/>
    <property type="match status" value="1"/>
</dbReference>
<comment type="pathway">
    <text evidence="4">Lipid metabolism; sphingolipid metabolism.</text>
</comment>
<evidence type="ECO:0000313" key="22">
    <source>
        <dbReference type="EMBL" id="KAK2184171.1"/>
    </source>
</evidence>
<dbReference type="Gene3D" id="3.40.640.10">
    <property type="entry name" value="Type I PLP-dependent aspartate aminotransferase-like (Major domain)"/>
    <property type="match status" value="1"/>
</dbReference>
<dbReference type="GO" id="GO:0017059">
    <property type="term" value="C:serine palmitoyltransferase complex"/>
    <property type="evidence" value="ECO:0007669"/>
    <property type="project" value="TreeGrafter"/>
</dbReference>
<comment type="similarity">
    <text evidence="6 18">Belongs to the class-II pyridoxal-phosphate-dependent aminotransferase family.</text>
</comment>
<dbReference type="GO" id="GO:0004758">
    <property type="term" value="F:serine C-palmitoyltransferase activity"/>
    <property type="evidence" value="ECO:0007669"/>
    <property type="project" value="UniProtKB-EC"/>
</dbReference>
<dbReference type="EMBL" id="JAODUO010000278">
    <property type="protein sequence ID" value="KAK2184171.1"/>
    <property type="molecule type" value="Genomic_DNA"/>
</dbReference>
<dbReference type="GO" id="GO:0046512">
    <property type="term" value="P:sphingosine biosynthetic process"/>
    <property type="evidence" value="ECO:0007669"/>
    <property type="project" value="TreeGrafter"/>
</dbReference>
<evidence type="ECO:0000256" key="16">
    <source>
        <dbReference type="ARBA" id="ARBA00023315"/>
    </source>
</evidence>
<dbReference type="GO" id="GO:0046513">
    <property type="term" value="P:ceramide biosynthetic process"/>
    <property type="evidence" value="ECO:0007669"/>
    <property type="project" value="TreeGrafter"/>
</dbReference>
<comment type="catalytic activity">
    <reaction evidence="17">
        <text>L-serine + hexadecanoyl-CoA + H(+) = 3-oxosphinganine + CO2 + CoA</text>
        <dbReference type="Rhea" id="RHEA:14761"/>
        <dbReference type="ChEBI" id="CHEBI:15378"/>
        <dbReference type="ChEBI" id="CHEBI:16526"/>
        <dbReference type="ChEBI" id="CHEBI:33384"/>
        <dbReference type="ChEBI" id="CHEBI:57287"/>
        <dbReference type="ChEBI" id="CHEBI:57379"/>
        <dbReference type="ChEBI" id="CHEBI:58299"/>
        <dbReference type="EC" id="2.3.1.50"/>
    </reaction>
</comment>
<feature type="transmembrane region" description="Helical" evidence="20">
    <location>
        <begin position="84"/>
        <end position="103"/>
    </location>
</feature>
<dbReference type="InterPro" id="IPR015422">
    <property type="entry name" value="PyrdxlP-dep_Trfase_small"/>
</dbReference>
<evidence type="ECO:0000256" key="6">
    <source>
        <dbReference type="ARBA" id="ARBA00008392"/>
    </source>
</evidence>
<protein>
    <recommendedName>
        <fullName evidence="7">serine C-palmitoyltransferase</fullName>
        <ecNumber evidence="7">2.3.1.50</ecNumber>
    </recommendedName>
</protein>
<evidence type="ECO:0000256" key="14">
    <source>
        <dbReference type="ARBA" id="ARBA00023098"/>
    </source>
</evidence>
<dbReference type="CDD" id="cd06454">
    <property type="entry name" value="KBL_like"/>
    <property type="match status" value="1"/>
</dbReference>
<keyword evidence="9 20" id="KW-0812">Transmembrane</keyword>
<organism evidence="22 23">
    <name type="scientific">Ridgeia piscesae</name>
    <name type="common">Tubeworm</name>
    <dbReference type="NCBI Taxonomy" id="27915"/>
    <lineage>
        <taxon>Eukaryota</taxon>
        <taxon>Metazoa</taxon>
        <taxon>Spiralia</taxon>
        <taxon>Lophotrochozoa</taxon>
        <taxon>Annelida</taxon>
        <taxon>Polychaeta</taxon>
        <taxon>Sedentaria</taxon>
        <taxon>Canalipalpata</taxon>
        <taxon>Sabellida</taxon>
        <taxon>Siboglinidae</taxon>
        <taxon>Ridgeia</taxon>
    </lineage>
</organism>
<dbReference type="GO" id="GO:0016020">
    <property type="term" value="C:membrane"/>
    <property type="evidence" value="ECO:0007669"/>
    <property type="project" value="UniProtKB-SubCell"/>
</dbReference>
<dbReference type="PROSITE" id="PS00599">
    <property type="entry name" value="AA_TRANSFER_CLASS_2"/>
    <property type="match status" value="1"/>
</dbReference>
<comment type="pathway">
    <text evidence="5">Sphingolipid metabolism.</text>
</comment>
<evidence type="ECO:0000256" key="4">
    <source>
        <dbReference type="ARBA" id="ARBA00004760"/>
    </source>
</evidence>
<proteinExistence type="inferred from homology"/>
<name>A0AAD9NXA0_RIDPI</name>
<dbReference type="EC" id="2.3.1.50" evidence="7"/>